<protein>
    <submittedName>
        <fullName evidence="1">Uncharacterized protein</fullName>
    </submittedName>
</protein>
<sequence>MLFNLKDFNFVLSHRQGFGYKVDDFILKEKCFDRDVTQIFKEILGVITSLEVNIRLQRKFVYYLLEKSGPMEYLYRVYRERSNAQNCREELSDCIPAFIQCVVDLWFTFINVIVNIYCTTTFWTTLFRHYYEGGGCEITRNHWVPFLAPIVFAV</sequence>
<evidence type="ECO:0000313" key="1">
    <source>
        <dbReference type="EMBL" id="KAF5207165.1"/>
    </source>
</evidence>
<name>A0A7J6XE70_THATH</name>
<reference evidence="1 2" key="1">
    <citation type="submission" date="2020-06" db="EMBL/GenBank/DDBJ databases">
        <title>Transcriptomic and genomic resources for Thalictrum thalictroides and T. hernandezii: Facilitating candidate gene discovery in an emerging model plant lineage.</title>
        <authorList>
            <person name="Arias T."/>
            <person name="Riano-Pachon D.M."/>
            <person name="Di Stilio V.S."/>
        </authorList>
    </citation>
    <scope>NUCLEOTIDE SEQUENCE [LARGE SCALE GENOMIC DNA]</scope>
    <source>
        <strain evidence="2">cv. WT478/WT964</strain>
        <tissue evidence="1">Leaves</tissue>
    </source>
</reference>
<comment type="caution">
    <text evidence="1">The sequence shown here is derived from an EMBL/GenBank/DDBJ whole genome shotgun (WGS) entry which is preliminary data.</text>
</comment>
<organism evidence="1 2">
    <name type="scientific">Thalictrum thalictroides</name>
    <name type="common">Rue-anemone</name>
    <name type="synonym">Anemone thalictroides</name>
    <dbReference type="NCBI Taxonomy" id="46969"/>
    <lineage>
        <taxon>Eukaryota</taxon>
        <taxon>Viridiplantae</taxon>
        <taxon>Streptophyta</taxon>
        <taxon>Embryophyta</taxon>
        <taxon>Tracheophyta</taxon>
        <taxon>Spermatophyta</taxon>
        <taxon>Magnoliopsida</taxon>
        <taxon>Ranunculales</taxon>
        <taxon>Ranunculaceae</taxon>
        <taxon>Thalictroideae</taxon>
        <taxon>Thalictrum</taxon>
    </lineage>
</organism>
<dbReference type="AlphaFoldDB" id="A0A7J6XE70"/>
<gene>
    <name evidence="1" type="ORF">FRX31_003248</name>
</gene>
<keyword evidence="2" id="KW-1185">Reference proteome</keyword>
<dbReference type="Proteomes" id="UP000554482">
    <property type="component" value="Unassembled WGS sequence"/>
</dbReference>
<dbReference type="EMBL" id="JABWDY010001756">
    <property type="protein sequence ID" value="KAF5207165.1"/>
    <property type="molecule type" value="Genomic_DNA"/>
</dbReference>
<evidence type="ECO:0000313" key="2">
    <source>
        <dbReference type="Proteomes" id="UP000554482"/>
    </source>
</evidence>
<accession>A0A7J6XE70</accession>
<proteinExistence type="predicted"/>